<dbReference type="Proteomes" id="UP000821845">
    <property type="component" value="Chromosome 11"/>
</dbReference>
<evidence type="ECO:0000313" key="1">
    <source>
        <dbReference type="EMBL" id="KAH6940624.1"/>
    </source>
</evidence>
<reference evidence="1" key="1">
    <citation type="submission" date="2020-05" db="EMBL/GenBank/DDBJ databases">
        <title>Large-scale comparative analyses of tick genomes elucidate their genetic diversity and vector capacities.</title>
        <authorList>
            <person name="Jia N."/>
            <person name="Wang J."/>
            <person name="Shi W."/>
            <person name="Du L."/>
            <person name="Sun Y."/>
            <person name="Zhan W."/>
            <person name="Jiang J."/>
            <person name="Wang Q."/>
            <person name="Zhang B."/>
            <person name="Ji P."/>
            <person name="Sakyi L.B."/>
            <person name="Cui X."/>
            <person name="Yuan T."/>
            <person name="Jiang B."/>
            <person name="Yang W."/>
            <person name="Lam T.T.-Y."/>
            <person name="Chang Q."/>
            <person name="Ding S."/>
            <person name="Wang X."/>
            <person name="Zhu J."/>
            <person name="Ruan X."/>
            <person name="Zhao L."/>
            <person name="Wei J."/>
            <person name="Que T."/>
            <person name="Du C."/>
            <person name="Cheng J."/>
            <person name="Dai P."/>
            <person name="Han X."/>
            <person name="Huang E."/>
            <person name="Gao Y."/>
            <person name="Liu J."/>
            <person name="Shao H."/>
            <person name="Ye R."/>
            <person name="Li L."/>
            <person name="Wei W."/>
            <person name="Wang X."/>
            <person name="Wang C."/>
            <person name="Yang T."/>
            <person name="Huo Q."/>
            <person name="Li W."/>
            <person name="Guo W."/>
            <person name="Chen H."/>
            <person name="Zhou L."/>
            <person name="Ni X."/>
            <person name="Tian J."/>
            <person name="Zhou Y."/>
            <person name="Sheng Y."/>
            <person name="Liu T."/>
            <person name="Pan Y."/>
            <person name="Xia L."/>
            <person name="Li J."/>
            <person name="Zhao F."/>
            <person name="Cao W."/>
        </authorList>
    </citation>
    <scope>NUCLEOTIDE SEQUENCE</scope>
    <source>
        <strain evidence="1">Hyas-2018</strain>
    </source>
</reference>
<organism evidence="1 2">
    <name type="scientific">Hyalomma asiaticum</name>
    <name type="common">Tick</name>
    <dbReference type="NCBI Taxonomy" id="266040"/>
    <lineage>
        <taxon>Eukaryota</taxon>
        <taxon>Metazoa</taxon>
        <taxon>Ecdysozoa</taxon>
        <taxon>Arthropoda</taxon>
        <taxon>Chelicerata</taxon>
        <taxon>Arachnida</taxon>
        <taxon>Acari</taxon>
        <taxon>Parasitiformes</taxon>
        <taxon>Ixodida</taxon>
        <taxon>Ixodoidea</taxon>
        <taxon>Ixodidae</taxon>
        <taxon>Hyalomminae</taxon>
        <taxon>Hyalomma</taxon>
    </lineage>
</organism>
<sequence length="137" mass="15761">MLGLRHWLDWHRLHHCAVPAHTPYALTFSWCSRTRTTMPPKSATKYKYGKKRKRKTPYNFQKRSAVRQPVPDHDKNDALPESSDAEDNEDAIGLVPRSAPDSGRGVSQKIYGVETVKLKENFKCLLQLLLLAENRTF</sequence>
<name>A0ACB7T3P1_HYAAI</name>
<proteinExistence type="predicted"/>
<comment type="caution">
    <text evidence="1">The sequence shown here is derived from an EMBL/GenBank/DDBJ whole genome shotgun (WGS) entry which is preliminary data.</text>
</comment>
<evidence type="ECO:0000313" key="2">
    <source>
        <dbReference type="Proteomes" id="UP000821845"/>
    </source>
</evidence>
<dbReference type="EMBL" id="CM023491">
    <property type="protein sequence ID" value="KAH6940624.1"/>
    <property type="molecule type" value="Genomic_DNA"/>
</dbReference>
<gene>
    <name evidence="1" type="ORF">HPB50_003067</name>
</gene>
<protein>
    <submittedName>
        <fullName evidence="1">Uncharacterized protein</fullName>
    </submittedName>
</protein>
<accession>A0ACB7T3P1</accession>
<keyword evidence="2" id="KW-1185">Reference proteome</keyword>